<dbReference type="InterPro" id="IPR009060">
    <property type="entry name" value="UBA-like_sf"/>
</dbReference>
<evidence type="ECO:0000313" key="11">
    <source>
        <dbReference type="Proteomes" id="UP000622580"/>
    </source>
</evidence>
<reference evidence="10" key="1">
    <citation type="submission" date="2021-04" db="EMBL/GenBank/DDBJ databases">
        <title>Draft genome assembly of strain Phenylobacterium sp. 20VBR1 using MiniION and Illumina platforms.</title>
        <authorList>
            <person name="Thomas F.A."/>
            <person name="Krishnan K.P."/>
            <person name="Sinha R.K."/>
        </authorList>
    </citation>
    <scope>NUCLEOTIDE SEQUENCE</scope>
    <source>
        <strain evidence="10">20VBR1</strain>
    </source>
</reference>
<dbReference type="Gene3D" id="1.10.286.20">
    <property type="match status" value="1"/>
</dbReference>
<dbReference type="PANTHER" id="PTHR11741">
    <property type="entry name" value="ELONGATION FACTOR TS"/>
    <property type="match status" value="1"/>
</dbReference>
<dbReference type="GO" id="GO:0003746">
    <property type="term" value="F:translation elongation factor activity"/>
    <property type="evidence" value="ECO:0007669"/>
    <property type="project" value="UniProtKB-UniRule"/>
</dbReference>
<protein>
    <recommendedName>
        <fullName evidence="2 6">Elongation factor Ts</fullName>
        <shortName evidence="6">EF-Ts</shortName>
    </recommendedName>
</protein>
<evidence type="ECO:0000256" key="6">
    <source>
        <dbReference type="HAMAP-Rule" id="MF_00050"/>
    </source>
</evidence>
<dbReference type="SUPFAM" id="SSF54713">
    <property type="entry name" value="Elongation factor Ts (EF-Ts), dimerisation domain"/>
    <property type="match status" value="1"/>
</dbReference>
<dbReference type="InterPro" id="IPR036402">
    <property type="entry name" value="EF-Ts_dimer_sf"/>
</dbReference>
<dbReference type="InterPro" id="IPR001816">
    <property type="entry name" value="Transl_elong_EFTs/EF1B"/>
</dbReference>
<dbReference type="Gene3D" id="3.30.479.20">
    <property type="entry name" value="Elongation factor Ts, dimerisation domain"/>
    <property type="match status" value="2"/>
</dbReference>
<evidence type="ECO:0000313" key="10">
    <source>
        <dbReference type="EMBL" id="MBR7619876.1"/>
    </source>
</evidence>
<keyword evidence="3 6" id="KW-0963">Cytoplasm</keyword>
<sequence>MAEITAALVKDLREKSGAGMMDCKKALQENGGDVEASIDWLRTKGLSKAAKKSDRAAAEGLVAGKLSDDGKTGVLIELNAETDFVSKNDKFQEAARDCALVALDVEGDVDAITSAKTAKGEVVSDVITNLIATIGENMRLRRSARLSVAQGAVALYLHNAQGDGVGRLGVLVALEGAGDQAVLKDVGRKIALHVAGTPTPPLALTEADLDPAAVEKEKKFLTDQALESGKPIGVVEKMIEGRIRKWQEEVVLLKQPFVMNPDLTIEQLLAETGKETGSPVTVKGFVRFALGEGVEKKVDDFAAEVASMTGQA</sequence>
<dbReference type="SUPFAM" id="SSF46934">
    <property type="entry name" value="UBA-like"/>
    <property type="match status" value="1"/>
</dbReference>
<comment type="caution">
    <text evidence="10">The sequence shown here is derived from an EMBL/GenBank/DDBJ whole genome shotgun (WGS) entry which is preliminary data.</text>
</comment>
<proteinExistence type="inferred from homology"/>
<dbReference type="PROSITE" id="PS01127">
    <property type="entry name" value="EF_TS_2"/>
    <property type="match status" value="1"/>
</dbReference>
<feature type="domain" description="Translation elongation factor EFTs/EF1B dimerisation" evidence="9">
    <location>
        <begin position="73"/>
        <end position="292"/>
    </location>
</feature>
<evidence type="ECO:0000256" key="1">
    <source>
        <dbReference type="ARBA" id="ARBA00005532"/>
    </source>
</evidence>
<dbReference type="Pfam" id="PF00889">
    <property type="entry name" value="EF_TS"/>
    <property type="match status" value="1"/>
</dbReference>
<evidence type="ECO:0000256" key="5">
    <source>
        <dbReference type="ARBA" id="ARBA00022917"/>
    </source>
</evidence>
<name>A0A941HW99_9CAUL</name>
<dbReference type="InterPro" id="IPR014039">
    <property type="entry name" value="Transl_elong_EFTs/EF1B_dimer"/>
</dbReference>
<dbReference type="Gene3D" id="1.10.8.10">
    <property type="entry name" value="DNA helicase RuvA subunit, C-terminal domain"/>
    <property type="match status" value="1"/>
</dbReference>
<organism evidence="10 11">
    <name type="scientific">Phenylobacterium glaciei</name>
    <dbReference type="NCBI Taxonomy" id="2803784"/>
    <lineage>
        <taxon>Bacteria</taxon>
        <taxon>Pseudomonadati</taxon>
        <taxon>Pseudomonadota</taxon>
        <taxon>Alphaproteobacteria</taxon>
        <taxon>Caulobacterales</taxon>
        <taxon>Caulobacteraceae</taxon>
        <taxon>Phenylobacterium</taxon>
    </lineage>
</organism>
<dbReference type="HAMAP" id="MF_00050">
    <property type="entry name" value="EF_Ts"/>
    <property type="match status" value="1"/>
</dbReference>
<dbReference type="RefSeq" id="WP_215340383.1">
    <property type="nucleotide sequence ID" value="NZ_JAGSGD010000001.1"/>
</dbReference>
<dbReference type="PROSITE" id="PS01126">
    <property type="entry name" value="EF_TS_1"/>
    <property type="match status" value="1"/>
</dbReference>
<comment type="similarity">
    <text evidence="1 6 7">Belongs to the EF-Ts family.</text>
</comment>
<evidence type="ECO:0000256" key="8">
    <source>
        <dbReference type="RuleBase" id="RU000643"/>
    </source>
</evidence>
<dbReference type="AlphaFoldDB" id="A0A941HW99"/>
<keyword evidence="4 6" id="KW-0251">Elongation factor</keyword>
<evidence type="ECO:0000256" key="7">
    <source>
        <dbReference type="RuleBase" id="RU000642"/>
    </source>
</evidence>
<dbReference type="PANTHER" id="PTHR11741:SF0">
    <property type="entry name" value="ELONGATION FACTOR TS, MITOCHONDRIAL"/>
    <property type="match status" value="1"/>
</dbReference>
<dbReference type="GO" id="GO:0005737">
    <property type="term" value="C:cytoplasm"/>
    <property type="evidence" value="ECO:0007669"/>
    <property type="project" value="UniProtKB-SubCell"/>
</dbReference>
<dbReference type="FunFam" id="1.10.8.10:FF:000001">
    <property type="entry name" value="Elongation factor Ts"/>
    <property type="match status" value="1"/>
</dbReference>
<gene>
    <name evidence="6" type="primary">tsf</name>
    <name evidence="10" type="ORF">JKL49_10800</name>
</gene>
<dbReference type="EMBL" id="JAGSGD010000001">
    <property type="protein sequence ID" value="MBR7619876.1"/>
    <property type="molecule type" value="Genomic_DNA"/>
</dbReference>
<evidence type="ECO:0000256" key="3">
    <source>
        <dbReference type="ARBA" id="ARBA00022490"/>
    </source>
</evidence>
<evidence type="ECO:0000256" key="2">
    <source>
        <dbReference type="ARBA" id="ARBA00016956"/>
    </source>
</evidence>
<dbReference type="InterPro" id="IPR018101">
    <property type="entry name" value="Transl_elong_Ts_CS"/>
</dbReference>
<feature type="region of interest" description="Involved in Mg(2+) ion dislocation from EF-Tu" evidence="6">
    <location>
        <begin position="82"/>
        <end position="85"/>
    </location>
</feature>
<dbReference type="NCBIfam" id="TIGR00116">
    <property type="entry name" value="tsf"/>
    <property type="match status" value="1"/>
</dbReference>
<comment type="function">
    <text evidence="6 7">Associates with the EF-Tu.GDP complex and induces the exchange of GDP to GTP. It remains bound to the aminoacyl-tRNA.EF-Tu.GTP complex up to the GTP hydrolysis stage on the ribosome.</text>
</comment>
<keyword evidence="11" id="KW-1185">Reference proteome</keyword>
<accession>A0A941HW99</accession>
<dbReference type="CDD" id="cd14275">
    <property type="entry name" value="UBA_EF-Ts"/>
    <property type="match status" value="1"/>
</dbReference>
<comment type="subcellular location">
    <subcellularLocation>
        <location evidence="6 8">Cytoplasm</location>
    </subcellularLocation>
</comment>
<evidence type="ECO:0000256" key="4">
    <source>
        <dbReference type="ARBA" id="ARBA00022768"/>
    </source>
</evidence>
<keyword evidence="5 6" id="KW-0648">Protein biosynthesis</keyword>
<dbReference type="Proteomes" id="UP000622580">
    <property type="component" value="Unassembled WGS sequence"/>
</dbReference>
<evidence type="ECO:0000259" key="9">
    <source>
        <dbReference type="Pfam" id="PF00889"/>
    </source>
</evidence>